<dbReference type="InterPro" id="IPR003785">
    <property type="entry name" value="Creatininase/forma_Hydrolase"/>
</dbReference>
<dbReference type="Proteomes" id="UP000598174">
    <property type="component" value="Unassembled WGS sequence"/>
</dbReference>
<comment type="caution">
    <text evidence="2">The sequence shown here is derived from an EMBL/GenBank/DDBJ whole genome shotgun (WGS) entry which is preliminary data.</text>
</comment>
<evidence type="ECO:0000313" key="3">
    <source>
        <dbReference type="Proteomes" id="UP000598174"/>
    </source>
</evidence>
<sequence length="111" mass="11429">MSLFPTRAEWDSARQAAVLETDSHEDMHAGELEVSILLSCRPGAIDDGALAADHLAGDRSFLLVHGMKAYTESGVIGRPSVATSAKGSIILDALAEAFADHLVALGAAGAA</sequence>
<evidence type="ECO:0000313" key="2">
    <source>
        <dbReference type="EMBL" id="GIE15192.1"/>
    </source>
</evidence>
<dbReference type="Pfam" id="PF02633">
    <property type="entry name" value="Creatininase"/>
    <property type="match status" value="1"/>
</dbReference>
<dbReference type="AlphaFoldDB" id="A0A919J8D8"/>
<protein>
    <submittedName>
        <fullName evidence="2">Uncharacterized protein</fullName>
    </submittedName>
</protein>
<dbReference type="InterPro" id="IPR024087">
    <property type="entry name" value="Creatininase-like_sf"/>
</dbReference>
<dbReference type="EMBL" id="BOMM01000063">
    <property type="protein sequence ID" value="GIE15192.1"/>
    <property type="molecule type" value="Genomic_DNA"/>
</dbReference>
<keyword evidence="3" id="KW-1185">Reference proteome</keyword>
<dbReference type="Gene3D" id="3.40.50.10310">
    <property type="entry name" value="Creatininase"/>
    <property type="match status" value="1"/>
</dbReference>
<evidence type="ECO:0000256" key="1">
    <source>
        <dbReference type="ARBA" id="ARBA00024029"/>
    </source>
</evidence>
<dbReference type="SUPFAM" id="SSF102215">
    <property type="entry name" value="Creatininase"/>
    <property type="match status" value="1"/>
</dbReference>
<proteinExistence type="inferred from homology"/>
<organism evidence="2 3">
    <name type="scientific">Paractinoplanes ferrugineus</name>
    <dbReference type="NCBI Taxonomy" id="113564"/>
    <lineage>
        <taxon>Bacteria</taxon>
        <taxon>Bacillati</taxon>
        <taxon>Actinomycetota</taxon>
        <taxon>Actinomycetes</taxon>
        <taxon>Micromonosporales</taxon>
        <taxon>Micromonosporaceae</taxon>
        <taxon>Paractinoplanes</taxon>
    </lineage>
</organism>
<gene>
    <name evidence="2" type="ORF">Afe05nite_70320</name>
</gene>
<accession>A0A919J8D8</accession>
<name>A0A919J8D8_9ACTN</name>
<reference evidence="2" key="1">
    <citation type="submission" date="2021-01" db="EMBL/GenBank/DDBJ databases">
        <title>Whole genome shotgun sequence of Actinoplanes ferrugineus NBRC 15555.</title>
        <authorList>
            <person name="Komaki H."/>
            <person name="Tamura T."/>
        </authorList>
    </citation>
    <scope>NUCLEOTIDE SEQUENCE</scope>
    <source>
        <strain evidence="2">NBRC 15555</strain>
    </source>
</reference>
<comment type="similarity">
    <text evidence="1">Belongs to the creatininase superfamily.</text>
</comment>